<sequence length="75" mass="8911">MIFIYATRQIVKTVVLRVTCSIYGLDWKNPESKRLAKVEMPYYYLTYFAIGFNISFTCPLFFRAIGINRDYSYTE</sequence>
<keyword evidence="1" id="KW-1133">Transmembrane helix</keyword>
<dbReference type="AlphaFoldDB" id="A0A8S2T8G4"/>
<feature type="non-terminal residue" evidence="2">
    <location>
        <position position="75"/>
    </location>
</feature>
<evidence type="ECO:0000313" key="4">
    <source>
        <dbReference type="Proteomes" id="UP000681720"/>
    </source>
</evidence>
<dbReference type="EMBL" id="CAJOBJ010030893">
    <property type="protein sequence ID" value="CAF4272113.1"/>
    <property type="molecule type" value="Genomic_DNA"/>
</dbReference>
<reference evidence="2" key="1">
    <citation type="submission" date="2021-02" db="EMBL/GenBank/DDBJ databases">
        <authorList>
            <person name="Nowell W R."/>
        </authorList>
    </citation>
    <scope>NUCLEOTIDE SEQUENCE</scope>
</reference>
<name>A0A8S2T8G4_9BILA</name>
<comment type="caution">
    <text evidence="2">The sequence shown here is derived from an EMBL/GenBank/DDBJ whole genome shotgun (WGS) entry which is preliminary data.</text>
</comment>
<dbReference type="EMBL" id="CAJOBJ010030813">
    <property type="protein sequence ID" value="CAF4271689.1"/>
    <property type="molecule type" value="Genomic_DNA"/>
</dbReference>
<organism evidence="2 4">
    <name type="scientific">Rotaria magnacalcarata</name>
    <dbReference type="NCBI Taxonomy" id="392030"/>
    <lineage>
        <taxon>Eukaryota</taxon>
        <taxon>Metazoa</taxon>
        <taxon>Spiralia</taxon>
        <taxon>Gnathifera</taxon>
        <taxon>Rotifera</taxon>
        <taxon>Eurotatoria</taxon>
        <taxon>Bdelloidea</taxon>
        <taxon>Philodinida</taxon>
        <taxon>Philodinidae</taxon>
        <taxon>Rotaria</taxon>
    </lineage>
</organism>
<accession>A0A8S2T8G4</accession>
<evidence type="ECO:0000313" key="3">
    <source>
        <dbReference type="EMBL" id="CAF4272113.1"/>
    </source>
</evidence>
<proteinExistence type="predicted"/>
<evidence type="ECO:0000256" key="1">
    <source>
        <dbReference type="SAM" id="Phobius"/>
    </source>
</evidence>
<keyword evidence="1" id="KW-0472">Membrane</keyword>
<dbReference type="Proteomes" id="UP000681720">
    <property type="component" value="Unassembled WGS sequence"/>
</dbReference>
<protein>
    <submittedName>
        <fullName evidence="2">Uncharacterized protein</fullName>
    </submittedName>
</protein>
<feature type="transmembrane region" description="Helical" evidence="1">
    <location>
        <begin position="42"/>
        <end position="62"/>
    </location>
</feature>
<evidence type="ECO:0000313" key="2">
    <source>
        <dbReference type="EMBL" id="CAF4271689.1"/>
    </source>
</evidence>
<gene>
    <name evidence="2" type="ORF">GIL414_LOCUS24585</name>
    <name evidence="3" type="ORF">GIL414_LOCUS24603</name>
</gene>
<keyword evidence="1" id="KW-0812">Transmembrane</keyword>